<dbReference type="EMBL" id="AWGJ01000012">
    <property type="protein sequence ID" value="ODN74001.1"/>
    <property type="molecule type" value="Genomic_DNA"/>
</dbReference>
<evidence type="ECO:0000313" key="1">
    <source>
        <dbReference type="EMBL" id="ODN74000.1"/>
    </source>
</evidence>
<dbReference type="RefSeq" id="XP_018989862.1">
    <property type="nucleotide sequence ID" value="XM_019142219.1"/>
</dbReference>
<dbReference type="RefSeq" id="XP_018989864.1">
    <property type="nucleotide sequence ID" value="XM_019142221.1"/>
</dbReference>
<reference evidence="1 2" key="1">
    <citation type="submission" date="2016-06" db="EMBL/GenBank/DDBJ databases">
        <title>Evolution of pathogenesis and genome organization in the Tremellales.</title>
        <authorList>
            <person name="Cuomo C."/>
            <person name="Litvintseva A."/>
            <person name="Heitman J."/>
            <person name="Chen Y."/>
            <person name="Sun S."/>
            <person name="Springer D."/>
            <person name="Dromer F."/>
            <person name="Young S."/>
            <person name="Zeng Q."/>
            <person name="Chapman S."/>
            <person name="Gujja S."/>
            <person name="Saif S."/>
            <person name="Birren B."/>
        </authorList>
    </citation>
    <scope>NUCLEOTIDE SEQUENCE [LARGE SCALE GENOMIC DNA]</scope>
    <source>
        <strain evidence="1 2">CBS 6039</strain>
    </source>
</reference>
<evidence type="ECO:0000313" key="2">
    <source>
        <dbReference type="Proteomes" id="UP000094065"/>
    </source>
</evidence>
<sequence length="121" mass="13855">MRVMILLRGVFSGRVVPWSVTVIKSLGSFRELRLISLFETLDRPSQPPSLRQPSSFPQTLRLGTDLKPIVFSQGYAKATATSHRHLTIRHWMEYWVDTQIQESLTVVTSLATPITHQPLWL</sequence>
<dbReference type="RefSeq" id="XP_018989863.1">
    <property type="nucleotide sequence ID" value="XM_019142220.1"/>
</dbReference>
<dbReference type="EMBL" id="AWGJ01000012">
    <property type="protein sequence ID" value="ODN74003.1"/>
    <property type="molecule type" value="Genomic_DNA"/>
</dbReference>
<keyword evidence="2" id="KW-1185">Reference proteome</keyword>
<dbReference type="GeneID" id="30158797"/>
<proteinExistence type="predicted"/>
<accession>A0A1E3HCD4</accession>
<dbReference type="RefSeq" id="XP_018989865.1">
    <property type="nucleotide sequence ID" value="XM_019142222.1"/>
</dbReference>
<dbReference type="EMBL" id="AWGJ01000012">
    <property type="protein sequence ID" value="ODN74000.1"/>
    <property type="molecule type" value="Genomic_DNA"/>
</dbReference>
<dbReference type="Proteomes" id="UP000094065">
    <property type="component" value="Unassembled WGS sequence"/>
</dbReference>
<dbReference type="EMBL" id="AWGJ01000012">
    <property type="protein sequence ID" value="ODN74002.1"/>
    <property type="molecule type" value="Genomic_DNA"/>
</dbReference>
<gene>
    <name evidence="1" type="ORF">L202_07488</name>
</gene>
<protein>
    <submittedName>
        <fullName evidence="1">Uncharacterized protein</fullName>
    </submittedName>
</protein>
<dbReference type="AlphaFoldDB" id="A0A1E3HCD4"/>
<comment type="caution">
    <text evidence="1">The sequence shown here is derived from an EMBL/GenBank/DDBJ whole genome shotgun (WGS) entry which is preliminary data.</text>
</comment>
<name>A0A1E3HCD4_9TREE</name>
<organism evidence="1 2">
    <name type="scientific">Cryptococcus amylolentus CBS 6039</name>
    <dbReference type="NCBI Taxonomy" id="1295533"/>
    <lineage>
        <taxon>Eukaryota</taxon>
        <taxon>Fungi</taxon>
        <taxon>Dikarya</taxon>
        <taxon>Basidiomycota</taxon>
        <taxon>Agaricomycotina</taxon>
        <taxon>Tremellomycetes</taxon>
        <taxon>Tremellales</taxon>
        <taxon>Cryptococcaceae</taxon>
        <taxon>Cryptococcus</taxon>
    </lineage>
</organism>